<proteinExistence type="predicted"/>
<evidence type="ECO:0000313" key="3">
    <source>
        <dbReference type="EMBL" id="QSG14507.1"/>
    </source>
</evidence>
<dbReference type="InterPro" id="IPR021309">
    <property type="entry name" value="YgaP-like_TM"/>
</dbReference>
<organism evidence="3 4">
    <name type="scientific">Halapricum desulfuricans</name>
    <dbReference type="NCBI Taxonomy" id="2841257"/>
    <lineage>
        <taxon>Archaea</taxon>
        <taxon>Methanobacteriati</taxon>
        <taxon>Methanobacteriota</taxon>
        <taxon>Stenosarchaea group</taxon>
        <taxon>Halobacteria</taxon>
        <taxon>Halobacteriales</taxon>
        <taxon>Haloarculaceae</taxon>
        <taxon>Halapricum</taxon>
    </lineage>
</organism>
<dbReference type="Proteomes" id="UP000663292">
    <property type="component" value="Chromosome"/>
</dbReference>
<feature type="domain" description="Inner membrane protein YgaP-like transmembrane" evidence="2">
    <location>
        <begin position="45"/>
        <end position="117"/>
    </location>
</feature>
<dbReference type="Pfam" id="PF11127">
    <property type="entry name" value="YgaP-like_TM"/>
    <property type="match status" value="1"/>
</dbReference>
<evidence type="ECO:0000259" key="2">
    <source>
        <dbReference type="Pfam" id="PF11127"/>
    </source>
</evidence>
<keyword evidence="1" id="KW-0812">Transmembrane</keyword>
<feature type="transmembrane region" description="Helical" evidence="1">
    <location>
        <begin position="55"/>
        <end position="75"/>
    </location>
</feature>
<accession>A0A897NP12</accession>
<sequence length="120" mass="12724">MANVPMDYTLLKLLRGGECADRYDTRARGYWAATVFFPERDISDMEQNVGSTDRLARIVIGIAVLAVAIALFAGIGGVSGTISTVVGPVVLAIVGAVLVVTGYLQTCPAYRVIGFETLGR</sequence>
<evidence type="ECO:0000256" key="1">
    <source>
        <dbReference type="SAM" id="Phobius"/>
    </source>
</evidence>
<dbReference type="AlphaFoldDB" id="A0A897NP12"/>
<protein>
    <submittedName>
        <fullName evidence="3">DUF2892 family</fullName>
    </submittedName>
</protein>
<feature type="transmembrane region" description="Helical" evidence="1">
    <location>
        <begin position="81"/>
        <end position="104"/>
    </location>
</feature>
<keyword evidence="1" id="KW-1133">Transmembrane helix</keyword>
<keyword evidence="1" id="KW-0472">Membrane</keyword>
<evidence type="ECO:0000313" key="4">
    <source>
        <dbReference type="Proteomes" id="UP000663292"/>
    </source>
</evidence>
<keyword evidence="4" id="KW-1185">Reference proteome</keyword>
<name>A0A897NP12_9EURY</name>
<reference evidence="3 4" key="1">
    <citation type="submission" date="2020-11" db="EMBL/GenBank/DDBJ databases">
        <title>Carbohydrate-dependent, anaerobic sulfur respiration: A novel catabolism in halophilic archaea.</title>
        <authorList>
            <person name="Sorokin D.Y."/>
            <person name="Messina E."/>
            <person name="Smedile F."/>
            <person name="La Cono V."/>
            <person name="Hallsworth J.E."/>
            <person name="Yakimov M.M."/>
        </authorList>
    </citation>
    <scope>NUCLEOTIDE SEQUENCE [LARGE SCALE GENOMIC DNA]</scope>
    <source>
        <strain evidence="3 4">HSR-Est</strain>
    </source>
</reference>
<gene>
    <name evidence="3" type="ORF">HSEST_0967</name>
</gene>
<dbReference type="EMBL" id="CP064791">
    <property type="protein sequence ID" value="QSG14507.1"/>
    <property type="molecule type" value="Genomic_DNA"/>
</dbReference>